<protein>
    <recommendedName>
        <fullName evidence="9">PUA domain-containing protein</fullName>
    </recommendedName>
</protein>
<evidence type="ECO:0000256" key="1">
    <source>
        <dbReference type="ARBA" id="ARBA00004496"/>
    </source>
</evidence>
<evidence type="ECO:0000313" key="7">
    <source>
        <dbReference type="EMBL" id="GAX79552.1"/>
    </source>
</evidence>
<evidence type="ECO:0000259" key="5">
    <source>
        <dbReference type="Pfam" id="PF13847"/>
    </source>
</evidence>
<dbReference type="PANTHER" id="PTHR42873">
    <property type="entry name" value="RIBOSOMAL RNA LARGE SUBUNIT METHYLTRANSFERASE"/>
    <property type="match status" value="1"/>
</dbReference>
<evidence type="ECO:0000259" key="6">
    <source>
        <dbReference type="Pfam" id="PF17785"/>
    </source>
</evidence>
<reference evidence="7 8" key="1">
    <citation type="submission" date="2017-08" db="EMBL/GenBank/DDBJ databases">
        <title>Acidophilic green algal genome provides insights into adaptation to an acidic environment.</title>
        <authorList>
            <person name="Hirooka S."/>
            <person name="Hirose Y."/>
            <person name="Kanesaki Y."/>
            <person name="Higuchi S."/>
            <person name="Fujiwara T."/>
            <person name="Onuma R."/>
            <person name="Era A."/>
            <person name="Ohbayashi R."/>
            <person name="Uzuka A."/>
            <person name="Nozaki H."/>
            <person name="Yoshikawa H."/>
            <person name="Miyagishima S.Y."/>
        </authorList>
    </citation>
    <scope>NUCLEOTIDE SEQUENCE [LARGE SCALE GENOMIC DNA]</scope>
    <source>
        <strain evidence="7 8">NIES-2499</strain>
    </source>
</reference>
<evidence type="ECO:0000256" key="2">
    <source>
        <dbReference type="ARBA" id="ARBA00022490"/>
    </source>
</evidence>
<dbReference type="InterPro" id="IPR029063">
    <property type="entry name" value="SAM-dependent_MTases_sf"/>
</dbReference>
<keyword evidence="8" id="KW-1185">Reference proteome</keyword>
<feature type="compositionally biased region" description="Polar residues" evidence="4">
    <location>
        <begin position="147"/>
        <end position="160"/>
    </location>
</feature>
<dbReference type="PANTHER" id="PTHR42873:SF1">
    <property type="entry name" value="S-ADENOSYLMETHIONINE-DEPENDENT METHYLTRANSFERASE DOMAIN-CONTAINING PROTEIN"/>
    <property type="match status" value="1"/>
</dbReference>
<evidence type="ECO:0000256" key="4">
    <source>
        <dbReference type="SAM" id="MobiDB-lite"/>
    </source>
</evidence>
<feature type="compositionally biased region" description="Basic and acidic residues" evidence="4">
    <location>
        <begin position="127"/>
        <end position="141"/>
    </location>
</feature>
<dbReference type="InterPro" id="IPR041532">
    <property type="entry name" value="RlmI-like_PUA"/>
</dbReference>
<gene>
    <name evidence="7" type="ORF">CEUSTIGMA_g6993.t1</name>
</gene>
<dbReference type="EMBL" id="BEGY01000043">
    <property type="protein sequence ID" value="GAX79552.1"/>
    <property type="molecule type" value="Genomic_DNA"/>
</dbReference>
<dbReference type="Gene3D" id="2.30.130.10">
    <property type="entry name" value="PUA domain"/>
    <property type="match status" value="1"/>
</dbReference>
<dbReference type="CDD" id="cd02440">
    <property type="entry name" value="AdoMet_MTases"/>
    <property type="match status" value="1"/>
</dbReference>
<dbReference type="AlphaFoldDB" id="A0A250X9L1"/>
<feature type="region of interest" description="Disordered" evidence="4">
    <location>
        <begin position="86"/>
        <end position="188"/>
    </location>
</feature>
<feature type="domain" description="RlmI-like PUA" evidence="6">
    <location>
        <begin position="198"/>
        <end position="268"/>
    </location>
</feature>
<accession>A0A250X9L1</accession>
<dbReference type="CDD" id="cd11572">
    <property type="entry name" value="RlmI_M_like"/>
    <property type="match status" value="1"/>
</dbReference>
<dbReference type="CDD" id="cd21153">
    <property type="entry name" value="PUA_RlmI"/>
    <property type="match status" value="1"/>
</dbReference>
<proteinExistence type="predicted"/>
<dbReference type="InterPro" id="IPR025714">
    <property type="entry name" value="Methyltranfer_dom"/>
</dbReference>
<comment type="subcellular location">
    <subcellularLocation>
        <location evidence="1">Cytoplasm</location>
    </subcellularLocation>
</comment>
<dbReference type="OrthoDB" id="269872at2759"/>
<comment type="caution">
    <text evidence="7">The sequence shown here is derived from an EMBL/GenBank/DDBJ whole genome shotgun (WGS) entry which is preliminary data.</text>
</comment>
<organism evidence="7 8">
    <name type="scientific">Chlamydomonas eustigma</name>
    <dbReference type="NCBI Taxonomy" id="1157962"/>
    <lineage>
        <taxon>Eukaryota</taxon>
        <taxon>Viridiplantae</taxon>
        <taxon>Chlorophyta</taxon>
        <taxon>core chlorophytes</taxon>
        <taxon>Chlorophyceae</taxon>
        <taxon>CS clade</taxon>
        <taxon>Chlamydomonadales</taxon>
        <taxon>Chlamydomonadaceae</taxon>
        <taxon>Chlamydomonas</taxon>
    </lineage>
</organism>
<dbReference type="GO" id="GO:0003723">
    <property type="term" value="F:RNA binding"/>
    <property type="evidence" value="ECO:0007669"/>
    <property type="project" value="InterPro"/>
</dbReference>
<dbReference type="STRING" id="1157962.A0A250X9L1"/>
<dbReference type="Gene3D" id="3.30.750.80">
    <property type="entry name" value="RNA methyltransferase domain (HRMD) like"/>
    <property type="match status" value="1"/>
</dbReference>
<dbReference type="Gene3D" id="3.40.50.150">
    <property type="entry name" value="Vaccinia Virus protein VP39"/>
    <property type="match status" value="2"/>
</dbReference>
<dbReference type="InterPro" id="IPR036974">
    <property type="entry name" value="PUA_sf"/>
</dbReference>
<keyword evidence="2" id="KW-0963">Cytoplasm</keyword>
<sequence length="669" mass="72506">MNRVLKEIMTKGFVQRPPCFSFSGGSETRGMRRVNVSSGYRPDFKASKSKADVAEKKEATLDVDMLLSDRNNLELLRGNLVTQLKRQDNTASKSGNSRQSSSSGVARTKNTRDGNGMSNGRGGHSSNQDRRGSTSQREKSVRYGKPQTDNQNYRGGSRNSEPYGGSNRSSSGRGGSNRAFNPAPFDNSKIPADAPVAILKPGKEWLFKRGSPMVYSGAIDRVLSPGGFDVMNDAQITSGDNLLIADSEGSVVGWGVFNPVSMFRIRLMQIEQECQEEAKACYLDMPALINKRVQQAKHLRISMGMPTNGTDVYRLINSEGDRLSGVIADVLGSTVVVQSGSAWAERYRKDLEHAIAEATGLQQIVWRPMENILKQEGWKGQEKQTVKKSEGAFSSVEGVDETEGDLEDAAESAEVVADSAVSEDDPPENLVAVQEGGVKFLTSPLGQKTGFYADQRESRAYLATMCRGKSVLDLCCYRCGGKSVLDLCCYRCEGKSVLDLCCYSGAFTIHAAKAGATAALGVDSSASAIKLAMQNASLNHVSNIATFVEDDITRFMRLKIEEGVQYDIVILDPPKLAPTRSSLMKATIKYQSLNTMALKLVRPGGLFMTCSCSGAMTQSGQLTQVVNEAAHASERQITLLRDAGPSADHPLNPAYPEGAYLTNLLYCVS</sequence>
<evidence type="ECO:0008006" key="9">
    <source>
        <dbReference type="Google" id="ProtNLM"/>
    </source>
</evidence>
<dbReference type="Proteomes" id="UP000232323">
    <property type="component" value="Unassembled WGS sequence"/>
</dbReference>
<feature type="compositionally biased region" description="Low complexity" evidence="4">
    <location>
        <begin position="92"/>
        <end position="103"/>
    </location>
</feature>
<dbReference type="SUPFAM" id="SSF53335">
    <property type="entry name" value="S-adenosyl-L-methionine-dependent methyltransferases"/>
    <property type="match status" value="2"/>
</dbReference>
<evidence type="ECO:0000313" key="8">
    <source>
        <dbReference type="Proteomes" id="UP000232323"/>
    </source>
</evidence>
<name>A0A250X9L1_9CHLO</name>
<dbReference type="Pfam" id="PF17785">
    <property type="entry name" value="PUA_3"/>
    <property type="match status" value="1"/>
</dbReference>
<keyword evidence="3" id="KW-0808">Transferase</keyword>
<feature type="domain" description="Methyltransferase" evidence="5">
    <location>
        <begin position="494"/>
        <end position="621"/>
    </location>
</feature>
<evidence type="ECO:0000256" key="3">
    <source>
        <dbReference type="ARBA" id="ARBA00022679"/>
    </source>
</evidence>
<dbReference type="Pfam" id="PF13847">
    <property type="entry name" value="Methyltransf_31"/>
    <property type="match status" value="1"/>
</dbReference>